<dbReference type="EMBL" id="GEDG01032878">
    <property type="protein sequence ID" value="JAP10574.1"/>
    <property type="molecule type" value="Transcribed_RNA"/>
</dbReference>
<sequence>LLAHSHSCHPISPSLYPVIRSFCFGDYPCDVVGFETHREVDGIICHGGCSERKGERKKGFGRKKKVERNSGNRRSPERGLLGPRRDL</sequence>
<feature type="compositionally biased region" description="Basic and acidic residues" evidence="1">
    <location>
        <begin position="67"/>
        <end position="87"/>
    </location>
</feature>
<protein>
    <submittedName>
        <fullName evidence="2">Putative ovule protein</fullName>
    </submittedName>
</protein>
<dbReference type="AlphaFoldDB" id="A0A0V0GRB3"/>
<feature type="region of interest" description="Disordered" evidence="1">
    <location>
        <begin position="50"/>
        <end position="87"/>
    </location>
</feature>
<feature type="non-terminal residue" evidence="2">
    <location>
        <position position="1"/>
    </location>
</feature>
<proteinExistence type="predicted"/>
<reference evidence="2" key="1">
    <citation type="submission" date="2015-12" db="EMBL/GenBank/DDBJ databases">
        <title>Gene expression during late stages of embryo sac development: a critical building block for successful pollen-pistil interactions.</title>
        <authorList>
            <person name="Liu Y."/>
            <person name="Joly V."/>
            <person name="Sabar M."/>
            <person name="Matton D.P."/>
        </authorList>
    </citation>
    <scope>NUCLEOTIDE SEQUENCE</scope>
</reference>
<accession>A0A0V0GRB3</accession>
<evidence type="ECO:0000256" key="1">
    <source>
        <dbReference type="SAM" id="MobiDB-lite"/>
    </source>
</evidence>
<organism evidence="2">
    <name type="scientific">Solanum chacoense</name>
    <name type="common">Chaco potato</name>
    <dbReference type="NCBI Taxonomy" id="4108"/>
    <lineage>
        <taxon>Eukaryota</taxon>
        <taxon>Viridiplantae</taxon>
        <taxon>Streptophyta</taxon>
        <taxon>Embryophyta</taxon>
        <taxon>Tracheophyta</taxon>
        <taxon>Spermatophyta</taxon>
        <taxon>Magnoliopsida</taxon>
        <taxon>eudicotyledons</taxon>
        <taxon>Gunneridae</taxon>
        <taxon>Pentapetalae</taxon>
        <taxon>asterids</taxon>
        <taxon>lamiids</taxon>
        <taxon>Solanales</taxon>
        <taxon>Solanaceae</taxon>
        <taxon>Solanoideae</taxon>
        <taxon>Solaneae</taxon>
        <taxon>Solanum</taxon>
    </lineage>
</organism>
<evidence type="ECO:0000313" key="2">
    <source>
        <dbReference type="EMBL" id="JAP10574.1"/>
    </source>
</evidence>
<name>A0A0V0GRB3_SOLCH</name>